<dbReference type="InterPro" id="IPR016182">
    <property type="entry name" value="Cu_amine_oxidase_N-reg"/>
</dbReference>
<evidence type="ECO:0000259" key="2">
    <source>
        <dbReference type="Pfam" id="PF02727"/>
    </source>
</evidence>
<dbReference type="Pfam" id="PF02727">
    <property type="entry name" value="Cu_amine_oxidN2"/>
    <property type="match status" value="1"/>
</dbReference>
<proteinExistence type="inferred from homology"/>
<accession>A0A834S8E5</accession>
<dbReference type="GO" id="GO:0005507">
    <property type="term" value="F:copper ion binding"/>
    <property type="evidence" value="ECO:0007669"/>
    <property type="project" value="InterPro"/>
</dbReference>
<dbReference type="AlphaFoldDB" id="A0A834S8E5"/>
<dbReference type="PANTHER" id="PTHR10638:SF86">
    <property type="entry name" value="COPPER AMINE OXIDASE 1-RELATED"/>
    <property type="match status" value="1"/>
</dbReference>
<comment type="cofactor">
    <cofactor evidence="1">
        <name>Cu cation</name>
        <dbReference type="ChEBI" id="CHEBI:23378"/>
    </cofactor>
    <text evidence="1">Contains 1 topaquinone per subunit.</text>
</comment>
<comment type="PTM">
    <text evidence="1">Topaquinone (TPQ) is generated by copper-dependent autoxidation of a specific tyrosyl residue.</text>
</comment>
<dbReference type="Proteomes" id="UP000245464">
    <property type="component" value="Chromosome 1"/>
</dbReference>
<dbReference type="InterPro" id="IPR000269">
    <property type="entry name" value="Cu_amine_oxidase"/>
</dbReference>
<dbReference type="GO" id="GO:0009308">
    <property type="term" value="P:amine metabolic process"/>
    <property type="evidence" value="ECO:0007669"/>
    <property type="project" value="UniProtKB-UniRule"/>
</dbReference>
<dbReference type="EMBL" id="NQIK02000001">
    <property type="protein sequence ID" value="KAF7577428.1"/>
    <property type="molecule type" value="Genomic_DNA"/>
</dbReference>
<dbReference type="PANTHER" id="PTHR10638">
    <property type="entry name" value="COPPER AMINE OXIDASE"/>
    <property type="match status" value="1"/>
</dbReference>
<dbReference type="Gene3D" id="3.10.450.40">
    <property type="match status" value="1"/>
</dbReference>
<dbReference type="RefSeq" id="XP_065965443.1">
    <property type="nucleotide sequence ID" value="XM_066103241.1"/>
</dbReference>
<dbReference type="GO" id="GO:0048038">
    <property type="term" value="F:quinone binding"/>
    <property type="evidence" value="ECO:0007669"/>
    <property type="project" value="InterPro"/>
</dbReference>
<organism evidence="3 4">
    <name type="scientific">Pyrenophora tritici-repentis</name>
    <dbReference type="NCBI Taxonomy" id="45151"/>
    <lineage>
        <taxon>Eukaryota</taxon>
        <taxon>Fungi</taxon>
        <taxon>Dikarya</taxon>
        <taxon>Ascomycota</taxon>
        <taxon>Pezizomycotina</taxon>
        <taxon>Dothideomycetes</taxon>
        <taxon>Pleosporomycetidae</taxon>
        <taxon>Pleosporales</taxon>
        <taxon>Pleosporineae</taxon>
        <taxon>Pleosporaceae</taxon>
        <taxon>Pyrenophora</taxon>
    </lineage>
</organism>
<comment type="caution">
    <text evidence="3">The sequence shown here is derived from an EMBL/GenBank/DDBJ whole genome shotgun (WGS) entry which is preliminary data.</text>
</comment>
<dbReference type="GO" id="GO:0008131">
    <property type="term" value="F:primary methylamine oxidase activity"/>
    <property type="evidence" value="ECO:0007669"/>
    <property type="project" value="InterPro"/>
</dbReference>
<keyword evidence="1" id="KW-0560">Oxidoreductase</keyword>
<keyword evidence="1" id="KW-0479">Metal-binding</keyword>
<evidence type="ECO:0000256" key="1">
    <source>
        <dbReference type="RuleBase" id="RU000672"/>
    </source>
</evidence>
<feature type="domain" description="Copper amine oxidase N2-terminal" evidence="2">
    <location>
        <begin position="21"/>
        <end position="104"/>
    </location>
</feature>
<keyword evidence="1" id="KW-0801">TPQ</keyword>
<dbReference type="EC" id="1.4.3.-" evidence="1"/>
<dbReference type="GeneID" id="90954097"/>
<dbReference type="FunFam" id="3.10.450.40:FF:000019">
    <property type="entry name" value="Amine oxidase"/>
    <property type="match status" value="1"/>
</dbReference>
<dbReference type="KEGG" id="ptrr:90954097"/>
<dbReference type="InterPro" id="IPR015800">
    <property type="entry name" value="Cu_amine_oxidase_N2"/>
</dbReference>
<name>A0A834S8E5_9PLEO</name>
<comment type="similarity">
    <text evidence="1">Belongs to the copper/topaquinone oxidase family.</text>
</comment>
<sequence length="115" mass="12847">MALDRLKQAASHVTGIGASPHPFDPLSEREIERAVAIIRKEHSDVFFNAVTLLEPRKAEMMKWIKDPEHTPRPHRVADVVCIGRGSKVYDGHADLDEGKLVSWALTDDVQPLVSK</sequence>
<gene>
    <name evidence="3" type="ORF">PtrM4_016680</name>
</gene>
<reference evidence="3 4" key="1">
    <citation type="journal article" date="2018" name="BMC Genomics">
        <title>Comparative genomics of the wheat fungal pathogen Pyrenophora tritici-repentis reveals chromosomal variations and genome plasticity.</title>
        <authorList>
            <person name="Moolhuijzen P."/>
            <person name="See P.T."/>
            <person name="Hane J.K."/>
            <person name="Shi G."/>
            <person name="Liu Z."/>
            <person name="Oliver R.P."/>
            <person name="Moffat C.S."/>
        </authorList>
    </citation>
    <scope>NUCLEOTIDE SEQUENCE [LARGE SCALE GENOMIC DNA]</scope>
    <source>
        <strain evidence="3">M4</strain>
    </source>
</reference>
<evidence type="ECO:0000313" key="4">
    <source>
        <dbReference type="Proteomes" id="UP000245464"/>
    </source>
</evidence>
<evidence type="ECO:0000313" key="3">
    <source>
        <dbReference type="EMBL" id="KAF7577428.1"/>
    </source>
</evidence>
<dbReference type="SUPFAM" id="SSF54416">
    <property type="entry name" value="Amine oxidase N-terminal region"/>
    <property type="match status" value="1"/>
</dbReference>
<keyword evidence="1" id="KW-0186">Copper</keyword>
<protein>
    <recommendedName>
        <fullName evidence="1">Amine oxidase</fullName>
        <ecNumber evidence="1">1.4.3.-</ecNumber>
    </recommendedName>
</protein>